<protein>
    <recommendedName>
        <fullName evidence="1">Zinc finger CGNR domain-containing protein</fullName>
    </recommendedName>
</protein>
<dbReference type="InterPro" id="IPR021005">
    <property type="entry name" value="Znf_CGNR"/>
</dbReference>
<sequence length="220" mass="23818">MLPEMPQQGRCSRKRTGAHRSTMVGMSEILFLGGRPSLDLVNTLRGRNDDVLGRRDLLADAEGLRDWISRAGDEADWFTLDAPAGMPTDTELADAVHLREAVHDLALGNVEPADLDTVNRLALSQPVPALTWDGTSFAVTGEDGPATVSQVLGLLAADAVNLFATTAPERIKECAQPRCGMVFLDTSRGNRRRWCSMSTCGNRAKVKRFDDRAREAAAGA</sequence>
<proteinExistence type="predicted"/>
<dbReference type="AlphaFoldDB" id="A0A3D4SYZ5"/>
<accession>A0A3D4SYZ5</accession>
<dbReference type="InterPro" id="IPR010852">
    <property type="entry name" value="ABATE"/>
</dbReference>
<reference evidence="2 3" key="1">
    <citation type="journal article" date="2018" name="Nat. Biotechnol.">
        <title>A standardized bacterial taxonomy based on genome phylogeny substantially revises the tree of life.</title>
        <authorList>
            <person name="Parks D.H."/>
            <person name="Chuvochina M."/>
            <person name="Waite D.W."/>
            <person name="Rinke C."/>
            <person name="Skarshewski A."/>
            <person name="Chaumeil P.A."/>
            <person name="Hugenholtz P."/>
        </authorList>
    </citation>
    <scope>NUCLEOTIDE SEQUENCE [LARGE SCALE GENOMIC DNA]</scope>
    <source>
        <strain evidence="2">UBA11247</strain>
    </source>
</reference>
<dbReference type="InterPro" id="IPR023286">
    <property type="entry name" value="ABATE_dom_sf"/>
</dbReference>
<dbReference type="Gene3D" id="1.10.3300.10">
    <property type="entry name" value="Jann2411-like domain"/>
    <property type="match status" value="1"/>
</dbReference>
<organism evidence="2 3">
    <name type="scientific">Corynebacterium nuruki</name>
    <dbReference type="NCBI Taxonomy" id="1032851"/>
    <lineage>
        <taxon>Bacteria</taxon>
        <taxon>Bacillati</taxon>
        <taxon>Actinomycetota</taxon>
        <taxon>Actinomycetes</taxon>
        <taxon>Mycobacteriales</taxon>
        <taxon>Corynebacteriaceae</taxon>
        <taxon>Corynebacterium</taxon>
    </lineage>
</organism>
<gene>
    <name evidence="2" type="ORF">DIW82_05420</name>
</gene>
<dbReference type="EMBL" id="DQID01000148">
    <property type="protein sequence ID" value="HCT14237.1"/>
    <property type="molecule type" value="Genomic_DNA"/>
</dbReference>
<dbReference type="STRING" id="863239.GCA_000213935_01585"/>
<evidence type="ECO:0000313" key="2">
    <source>
        <dbReference type="EMBL" id="HCT14237.1"/>
    </source>
</evidence>
<dbReference type="Proteomes" id="UP000261739">
    <property type="component" value="Unassembled WGS sequence"/>
</dbReference>
<feature type="domain" description="Zinc finger CGNR" evidence="1">
    <location>
        <begin position="170"/>
        <end position="212"/>
    </location>
</feature>
<comment type="caution">
    <text evidence="2">The sequence shown here is derived from an EMBL/GenBank/DDBJ whole genome shotgun (WGS) entry which is preliminary data.</text>
</comment>
<evidence type="ECO:0000259" key="1">
    <source>
        <dbReference type="Pfam" id="PF11706"/>
    </source>
</evidence>
<dbReference type="Pfam" id="PF11706">
    <property type="entry name" value="zf-CGNR"/>
    <property type="match status" value="1"/>
</dbReference>
<dbReference type="Pfam" id="PF07336">
    <property type="entry name" value="ABATE"/>
    <property type="match status" value="1"/>
</dbReference>
<dbReference type="SUPFAM" id="SSF160904">
    <property type="entry name" value="Jann2411-like"/>
    <property type="match status" value="1"/>
</dbReference>
<dbReference type="PANTHER" id="PTHR35525:SF3">
    <property type="entry name" value="BLL6575 PROTEIN"/>
    <property type="match status" value="1"/>
</dbReference>
<dbReference type="PANTHER" id="PTHR35525">
    <property type="entry name" value="BLL6575 PROTEIN"/>
    <property type="match status" value="1"/>
</dbReference>
<evidence type="ECO:0000313" key="3">
    <source>
        <dbReference type="Proteomes" id="UP000261739"/>
    </source>
</evidence>
<name>A0A3D4SYZ5_9CORY</name>